<dbReference type="RefSeq" id="WP_092287908.1">
    <property type="nucleotide sequence ID" value="NZ_LT629763.1"/>
</dbReference>
<dbReference type="OrthoDB" id="6932370at2"/>
<dbReference type="AlphaFoldDB" id="A0A1H1WQ19"/>
<gene>
    <name evidence="1" type="ORF">SAMN05216271_3282</name>
</gene>
<accession>A0A1H1WQ19</accession>
<sequence>MKRPLYDHIWTKIIERNSLAEGVLEQKIKEHEEIFTAIERAEGKDAARNVMDDGLIGHCLARCLEHLNGSGSVTEKDYYVFYGYASKAAKESEKIIDKELSHLSL</sequence>
<name>A0A1H1WQ19_9GAMM</name>
<dbReference type="EMBL" id="LT629763">
    <property type="protein sequence ID" value="SDS98750.1"/>
    <property type="molecule type" value="Genomic_DNA"/>
</dbReference>
<evidence type="ECO:0000313" key="2">
    <source>
        <dbReference type="Proteomes" id="UP000243413"/>
    </source>
</evidence>
<proteinExistence type="predicted"/>
<organism evidence="1 2">
    <name type="scientific">Halopseudomonas sabulinigri</name>
    <dbReference type="NCBI Taxonomy" id="472181"/>
    <lineage>
        <taxon>Bacteria</taxon>
        <taxon>Pseudomonadati</taxon>
        <taxon>Pseudomonadota</taxon>
        <taxon>Gammaproteobacteria</taxon>
        <taxon>Pseudomonadales</taxon>
        <taxon>Pseudomonadaceae</taxon>
        <taxon>Halopseudomonas</taxon>
    </lineage>
</organism>
<dbReference type="STRING" id="472181.SAMN05216271_3282"/>
<protein>
    <submittedName>
        <fullName evidence="1">Uncharacterized protein</fullName>
    </submittedName>
</protein>
<reference evidence="2" key="1">
    <citation type="submission" date="2016-10" db="EMBL/GenBank/DDBJ databases">
        <authorList>
            <person name="Varghese N."/>
            <person name="Submissions S."/>
        </authorList>
    </citation>
    <scope>NUCLEOTIDE SEQUENCE [LARGE SCALE GENOMIC DNA]</scope>
    <source>
        <strain evidence="2">JCM 14963</strain>
    </source>
</reference>
<evidence type="ECO:0000313" key="1">
    <source>
        <dbReference type="EMBL" id="SDS98750.1"/>
    </source>
</evidence>
<dbReference type="Proteomes" id="UP000243413">
    <property type="component" value="Chromosome I"/>
</dbReference>